<dbReference type="OrthoDB" id="4473401at2759"/>
<reference evidence="11" key="1">
    <citation type="journal article" date="2012" name="Science">
        <title>The Paleozoic origin of enzymatic lignin decomposition reconstructed from 31 fungal genomes.</title>
        <authorList>
            <person name="Floudas D."/>
            <person name="Binder M."/>
            <person name="Riley R."/>
            <person name="Barry K."/>
            <person name="Blanchette R.A."/>
            <person name="Henrissat B."/>
            <person name="Martinez A.T."/>
            <person name="Otillar R."/>
            <person name="Spatafora J.W."/>
            <person name="Yadav J.S."/>
            <person name="Aerts A."/>
            <person name="Benoit I."/>
            <person name="Boyd A."/>
            <person name="Carlson A."/>
            <person name="Copeland A."/>
            <person name="Coutinho P.M."/>
            <person name="de Vries R.P."/>
            <person name="Ferreira P."/>
            <person name="Findley K."/>
            <person name="Foster B."/>
            <person name="Gaskell J."/>
            <person name="Glotzer D."/>
            <person name="Gorecki P."/>
            <person name="Heitman J."/>
            <person name="Hesse C."/>
            <person name="Hori C."/>
            <person name="Igarashi K."/>
            <person name="Jurgens J.A."/>
            <person name="Kallen N."/>
            <person name="Kersten P."/>
            <person name="Kohler A."/>
            <person name="Kuees U."/>
            <person name="Kumar T.K.A."/>
            <person name="Kuo A."/>
            <person name="LaButti K."/>
            <person name="Larrondo L.F."/>
            <person name="Lindquist E."/>
            <person name="Ling A."/>
            <person name="Lombard V."/>
            <person name="Lucas S."/>
            <person name="Lundell T."/>
            <person name="Martin R."/>
            <person name="McLaughlin D.J."/>
            <person name="Morgenstern I."/>
            <person name="Morin E."/>
            <person name="Murat C."/>
            <person name="Nagy L.G."/>
            <person name="Nolan M."/>
            <person name="Ohm R.A."/>
            <person name="Patyshakuliyeva A."/>
            <person name="Rokas A."/>
            <person name="Ruiz-Duenas F.J."/>
            <person name="Sabat G."/>
            <person name="Salamov A."/>
            <person name="Samejima M."/>
            <person name="Schmutz J."/>
            <person name="Slot J.C."/>
            <person name="St John F."/>
            <person name="Stenlid J."/>
            <person name="Sun H."/>
            <person name="Sun S."/>
            <person name="Syed K."/>
            <person name="Tsang A."/>
            <person name="Wiebenga A."/>
            <person name="Young D."/>
            <person name="Pisabarro A."/>
            <person name="Eastwood D.C."/>
            <person name="Martin F."/>
            <person name="Cullen D."/>
            <person name="Grigoriev I.V."/>
            <person name="Hibbett D.S."/>
        </authorList>
    </citation>
    <scope>NUCLEOTIDE SEQUENCE [LARGE SCALE GENOMIC DNA]</scope>
    <source>
        <strain evidence="11">TFB10046</strain>
    </source>
</reference>
<dbReference type="AlphaFoldDB" id="J0WRM7"/>
<evidence type="ECO:0000256" key="4">
    <source>
        <dbReference type="ARBA" id="ARBA00022801"/>
    </source>
</evidence>
<dbReference type="PANTHER" id="PTHR31983">
    <property type="entry name" value="ENDO-1,3(4)-BETA-GLUCANASE 1"/>
    <property type="match status" value="1"/>
</dbReference>
<gene>
    <name evidence="10" type="ORF">AURDEDRAFT_188973</name>
</gene>
<dbReference type="Gene3D" id="1.20.5.420">
    <property type="entry name" value="Immunoglobulin FC, subunit C"/>
    <property type="match status" value="1"/>
</dbReference>
<feature type="domain" description="Glycosyl hydrolase family 81 C-terminal" evidence="9">
    <location>
        <begin position="87"/>
        <end position="419"/>
    </location>
</feature>
<evidence type="ECO:0000256" key="3">
    <source>
        <dbReference type="ARBA" id="ARBA00012780"/>
    </source>
</evidence>
<evidence type="ECO:0000256" key="6">
    <source>
        <dbReference type="ARBA" id="ARBA00023295"/>
    </source>
</evidence>
<keyword evidence="6" id="KW-0326">Glycosidase</keyword>
<keyword evidence="11" id="KW-1185">Reference proteome</keyword>
<keyword evidence="7" id="KW-0961">Cell wall biogenesis/degradation</keyword>
<dbReference type="FunCoup" id="J0WRM7">
    <property type="interactions" value="14"/>
</dbReference>
<dbReference type="CDD" id="cd00257">
    <property type="entry name" value="beta-trefoil_FSCN-like"/>
    <property type="match status" value="1"/>
</dbReference>
<sequence>MNFDFDGDVGTVTYTWNVIGAPSQFIHLSWPHHRKALEAPRYLPPSALSYLTVKGWMVPVLGPTWRLVYHLPAIDFHAPRSPEESCAQEVIRGLEYEVAALGSSSEPGDFYFWGGAIAAVSRLALIAEHLGRGDLIPGVVDYLKASLHCWTDADYTRVQAAYETNWGAVISKAGATNPHVDFGNGFMNDHHFHYGYLLCAGATIAKFDPTWLEEHNGSCTNRDFLSWFVRDIANPSREDAYFPVTRHRDWFAGHSWASGIANGAGDRDQESLTEAINGYYGCLLYATVTKNEPLRNLARLLIATEQAAAIYWHLDPTARKDDIDEPYPEQGLRNLVTIGNVMQWQAGAWLFWGSQKAQIAAIQILPVTPVNEPYYSARWVGDMLRYVQHELDDPAIGDEWKSVIYLAYANHDPQRAMELSQGLTSWGSGNSYSNQLYFIATRPNPSGRPIWPRASAGFPEGTFALRCVSTGKFVSSRAGRPELVADADIRAQAAALTTAFAPGGVTLRHALTKQFVTADISGEHALSAAREKVAAWEVFKLGRVHDIAGGDDGEAYVLMAGSNKRYVCVGASGALMPCGEARSAAARFALTSPPEAQNPTGDYFLQDAASGLWVTSDSVGARLAASAKSVTEATRFNWTGPGGMAFSSSATGQFITADPQGCAVLSAARDVPLAWEHFWVDEAGEDGCFTIRALVNECFVQTNSQRELVNSASRPGDAGRYRFVAAS</sequence>
<dbReference type="EC" id="3.2.1.39" evidence="3"/>
<dbReference type="GO" id="GO:0042973">
    <property type="term" value="F:glucan endo-1,3-beta-D-glucosidase activity"/>
    <property type="evidence" value="ECO:0007669"/>
    <property type="project" value="UniProtKB-EC"/>
</dbReference>
<evidence type="ECO:0000256" key="8">
    <source>
        <dbReference type="ARBA" id="ARBA00023326"/>
    </source>
</evidence>
<evidence type="ECO:0000256" key="5">
    <source>
        <dbReference type="ARBA" id="ARBA00023277"/>
    </source>
</evidence>
<dbReference type="EMBL" id="JH687933">
    <property type="protein sequence ID" value="EJD34612.1"/>
    <property type="molecule type" value="Genomic_DNA"/>
</dbReference>
<evidence type="ECO:0000313" key="10">
    <source>
        <dbReference type="EMBL" id="EJD34612.1"/>
    </source>
</evidence>
<accession>J0WRM7</accession>
<proteinExistence type="inferred from homology"/>
<dbReference type="InterPro" id="IPR040720">
    <property type="entry name" value="GH81_C"/>
</dbReference>
<evidence type="ECO:0000256" key="1">
    <source>
        <dbReference type="ARBA" id="ARBA00000382"/>
    </source>
</evidence>
<dbReference type="SUPFAM" id="SSF50405">
    <property type="entry name" value="Actin-crosslinking proteins"/>
    <property type="match status" value="1"/>
</dbReference>
<dbReference type="GO" id="GO:0000272">
    <property type="term" value="P:polysaccharide catabolic process"/>
    <property type="evidence" value="ECO:0007669"/>
    <property type="project" value="UniProtKB-KW"/>
</dbReference>
<keyword evidence="4" id="KW-0378">Hydrolase</keyword>
<dbReference type="InterPro" id="IPR008999">
    <property type="entry name" value="Actin-crosslinking"/>
</dbReference>
<dbReference type="Gene3D" id="2.80.10.50">
    <property type="match status" value="2"/>
</dbReference>
<dbReference type="InParanoid" id="J0WRM7"/>
<dbReference type="GO" id="GO:0052861">
    <property type="term" value="F:endo-1,3(4)-beta-glucanase activity"/>
    <property type="evidence" value="ECO:0007669"/>
    <property type="project" value="InterPro"/>
</dbReference>
<dbReference type="Proteomes" id="UP000006514">
    <property type="component" value="Unassembled WGS sequence"/>
</dbReference>
<evidence type="ECO:0000256" key="2">
    <source>
        <dbReference type="ARBA" id="ARBA00010730"/>
    </source>
</evidence>
<comment type="similarity">
    <text evidence="2">Belongs to the glycosyl hydrolase 81 family.</text>
</comment>
<evidence type="ECO:0000313" key="11">
    <source>
        <dbReference type="Proteomes" id="UP000006514"/>
    </source>
</evidence>
<dbReference type="eggNOG" id="KOG2254">
    <property type="taxonomic scope" value="Eukaryota"/>
</dbReference>
<dbReference type="InterPro" id="IPR005200">
    <property type="entry name" value="Endo-beta-glucanase"/>
</dbReference>
<dbReference type="Pfam" id="PF17652">
    <property type="entry name" value="Glyco_hydro81C"/>
    <property type="match status" value="1"/>
</dbReference>
<evidence type="ECO:0000259" key="9">
    <source>
        <dbReference type="Pfam" id="PF17652"/>
    </source>
</evidence>
<organism evidence="10 11">
    <name type="scientific">Auricularia subglabra (strain TFB-10046 / SS5)</name>
    <name type="common">White-rot fungus</name>
    <name type="synonym">Auricularia delicata (strain TFB10046)</name>
    <dbReference type="NCBI Taxonomy" id="717982"/>
    <lineage>
        <taxon>Eukaryota</taxon>
        <taxon>Fungi</taxon>
        <taxon>Dikarya</taxon>
        <taxon>Basidiomycota</taxon>
        <taxon>Agaricomycotina</taxon>
        <taxon>Agaricomycetes</taxon>
        <taxon>Auriculariales</taxon>
        <taxon>Auriculariaceae</taxon>
        <taxon>Auricularia</taxon>
    </lineage>
</organism>
<keyword evidence="8" id="KW-0624">Polysaccharide degradation</keyword>
<comment type="catalytic activity">
    <reaction evidence="1">
        <text>Hydrolysis of (1-&gt;3)-beta-D-glucosidic linkages in (1-&gt;3)-beta-D-glucans.</text>
        <dbReference type="EC" id="3.2.1.39"/>
    </reaction>
</comment>
<dbReference type="PROSITE" id="PS52008">
    <property type="entry name" value="GH81"/>
    <property type="match status" value="1"/>
</dbReference>
<protein>
    <recommendedName>
        <fullName evidence="3">glucan endo-1,3-beta-D-glucosidase</fullName>
        <ecNumber evidence="3">3.2.1.39</ecNumber>
    </recommendedName>
</protein>
<name>J0WRM7_AURST</name>
<keyword evidence="5" id="KW-0119">Carbohydrate metabolism</keyword>
<dbReference type="GO" id="GO:0071555">
    <property type="term" value="P:cell wall organization"/>
    <property type="evidence" value="ECO:0007669"/>
    <property type="project" value="UniProtKB-KW"/>
</dbReference>
<dbReference type="KEGG" id="adl:AURDEDRAFT_188973"/>
<dbReference type="PANTHER" id="PTHR31983:SF0">
    <property type="entry name" value="GLUCAN ENDO-1,3-BETA-D-GLUCOSIDASE 2"/>
    <property type="match status" value="1"/>
</dbReference>
<evidence type="ECO:0000256" key="7">
    <source>
        <dbReference type="ARBA" id="ARBA00023316"/>
    </source>
</evidence>